<dbReference type="Pfam" id="PF04548">
    <property type="entry name" value="AIG1"/>
    <property type="match status" value="3"/>
</dbReference>
<dbReference type="CDD" id="cd01852">
    <property type="entry name" value="AIG1"/>
    <property type="match status" value="1"/>
</dbReference>
<feature type="domain" description="AIG1-type G" evidence="5">
    <location>
        <begin position="172"/>
        <end position="360"/>
    </location>
</feature>
<dbReference type="InterPro" id="IPR006703">
    <property type="entry name" value="G_AIG1"/>
</dbReference>
<dbReference type="OMA" id="HGICENI"/>
<dbReference type="Bgee" id="ENSLOCG00000011761">
    <property type="expression patterns" value="Expressed in zone of skin and 13 other cell types or tissues"/>
</dbReference>
<dbReference type="InterPro" id="IPR027417">
    <property type="entry name" value="P-loop_NTPase"/>
</dbReference>
<dbReference type="InterPro" id="IPR045058">
    <property type="entry name" value="GIMA/IAN/Toc"/>
</dbReference>
<dbReference type="FunCoup" id="W5N1F3">
    <property type="interactions" value="22"/>
</dbReference>
<reference evidence="7" key="1">
    <citation type="submission" date="2011-12" db="EMBL/GenBank/DDBJ databases">
        <title>The Draft Genome of Lepisosteus oculatus.</title>
        <authorList>
            <consortium name="The Broad Institute Genome Assembly &amp; Analysis Group"/>
            <consortium name="Computational R&amp;D Group"/>
            <consortium name="and Sequencing Platform"/>
            <person name="Di Palma F."/>
            <person name="Alfoldi J."/>
            <person name="Johnson J."/>
            <person name="Berlin A."/>
            <person name="Gnerre S."/>
            <person name="Jaffe D."/>
            <person name="MacCallum I."/>
            <person name="Young S."/>
            <person name="Walker B.J."/>
            <person name="Lander E.S."/>
            <person name="Lindblad-Toh K."/>
        </authorList>
    </citation>
    <scope>NUCLEOTIDE SEQUENCE [LARGE SCALE GENOMIC DNA]</scope>
</reference>
<dbReference type="STRING" id="7918.ENSLOCP00000014462"/>
<dbReference type="eggNOG" id="ENOG502R7PE">
    <property type="taxonomic scope" value="Eukaryota"/>
</dbReference>
<dbReference type="InParanoid" id="W5N1F3"/>
<evidence type="ECO:0000259" key="5">
    <source>
        <dbReference type="PROSITE" id="PS51720"/>
    </source>
</evidence>
<evidence type="ECO:0000256" key="1">
    <source>
        <dbReference type="ARBA" id="ARBA00008535"/>
    </source>
</evidence>
<dbReference type="PANTHER" id="PTHR10903:SF170">
    <property type="entry name" value="GTPASE IMAP FAMILY MEMBER 7"/>
    <property type="match status" value="1"/>
</dbReference>
<dbReference type="AlphaFoldDB" id="W5N1F3"/>
<dbReference type="Gene3D" id="3.40.50.300">
    <property type="entry name" value="P-loop containing nucleotide triphosphate hydrolases"/>
    <property type="match status" value="3"/>
</dbReference>
<dbReference type="PROSITE" id="PS51720">
    <property type="entry name" value="G_AIG1"/>
    <property type="match status" value="3"/>
</dbReference>
<reference evidence="6" key="2">
    <citation type="submission" date="2025-08" db="UniProtKB">
        <authorList>
            <consortium name="Ensembl"/>
        </authorList>
    </citation>
    <scope>IDENTIFICATION</scope>
</reference>
<dbReference type="Proteomes" id="UP000018468">
    <property type="component" value="Linkage group LG12"/>
</dbReference>
<keyword evidence="3" id="KW-0342">GTP-binding</keyword>
<dbReference type="Ensembl" id="ENSLOCT00000014491.1">
    <property type="protein sequence ID" value="ENSLOCP00000014462.1"/>
    <property type="gene ID" value="ENSLOCG00000011761.1"/>
</dbReference>
<proteinExistence type="inferred from homology"/>
<reference evidence="6" key="3">
    <citation type="submission" date="2025-09" db="UniProtKB">
        <authorList>
            <consortium name="Ensembl"/>
        </authorList>
    </citation>
    <scope>IDENTIFICATION</scope>
</reference>
<name>W5N1F3_LEPOC</name>
<dbReference type="GO" id="GO:0003924">
    <property type="term" value="F:GTPase activity"/>
    <property type="evidence" value="ECO:0000318"/>
    <property type="project" value="GO_Central"/>
</dbReference>
<keyword evidence="2" id="KW-0547">Nucleotide-binding</keyword>
<evidence type="ECO:0000256" key="3">
    <source>
        <dbReference type="ARBA" id="ARBA00023134"/>
    </source>
</evidence>
<dbReference type="HOGENOM" id="CLU_010468_5_1_1"/>
<dbReference type="SUPFAM" id="SSF52540">
    <property type="entry name" value="P-loop containing nucleoside triphosphate hydrolases"/>
    <property type="match status" value="3"/>
</dbReference>
<evidence type="ECO:0000256" key="2">
    <source>
        <dbReference type="ARBA" id="ARBA00022741"/>
    </source>
</evidence>
<keyword evidence="7" id="KW-1185">Reference proteome</keyword>
<accession>W5N1F3</accession>
<protein>
    <recommendedName>
        <fullName evidence="5">AIG1-type G domain-containing protein</fullName>
    </recommendedName>
</protein>
<comment type="similarity">
    <text evidence="1">Belongs to the TRAFAC class TrmE-Era-EngA-EngB-Septin-like GTPase superfamily. AIG1/Toc34/Toc159-like paraseptin GTPase family. IAN subfamily.</text>
</comment>
<dbReference type="GO" id="GO:0005525">
    <property type="term" value="F:GTP binding"/>
    <property type="evidence" value="ECO:0007669"/>
    <property type="project" value="UniProtKB-KW"/>
</dbReference>
<feature type="compositionally biased region" description="Basic and acidic residues" evidence="4">
    <location>
        <begin position="147"/>
        <end position="159"/>
    </location>
</feature>
<dbReference type="FunFam" id="3.40.50.300:FF:000366">
    <property type="entry name" value="GTPase, IMAP family member 2"/>
    <property type="match status" value="1"/>
</dbReference>
<evidence type="ECO:0000313" key="7">
    <source>
        <dbReference type="Proteomes" id="UP000018468"/>
    </source>
</evidence>
<dbReference type="PANTHER" id="PTHR10903">
    <property type="entry name" value="GTPASE, IMAP FAMILY MEMBER-RELATED"/>
    <property type="match status" value="1"/>
</dbReference>
<organism evidence="6 7">
    <name type="scientific">Lepisosteus oculatus</name>
    <name type="common">Spotted gar</name>
    <dbReference type="NCBI Taxonomy" id="7918"/>
    <lineage>
        <taxon>Eukaryota</taxon>
        <taxon>Metazoa</taxon>
        <taxon>Chordata</taxon>
        <taxon>Craniata</taxon>
        <taxon>Vertebrata</taxon>
        <taxon>Euteleostomi</taxon>
        <taxon>Actinopterygii</taxon>
        <taxon>Neopterygii</taxon>
        <taxon>Holostei</taxon>
        <taxon>Semionotiformes</taxon>
        <taxon>Lepisosteidae</taxon>
        <taxon>Lepisosteus</taxon>
    </lineage>
</organism>
<dbReference type="EMBL" id="AHAT01036280">
    <property type="status" value="NOT_ANNOTATED_CDS"/>
    <property type="molecule type" value="Genomic_DNA"/>
</dbReference>
<dbReference type="FunFam" id="3.40.50.300:FF:003498">
    <property type="entry name" value="Si:dkey-73p2.2"/>
    <property type="match status" value="1"/>
</dbReference>
<evidence type="ECO:0000313" key="6">
    <source>
        <dbReference type="Ensembl" id="ENSLOCP00000014462.1"/>
    </source>
</evidence>
<feature type="domain" description="AIG1-type G" evidence="5">
    <location>
        <begin position="1"/>
        <end position="149"/>
    </location>
</feature>
<dbReference type="GeneTree" id="ENSGT01120000271858"/>
<feature type="region of interest" description="Disordered" evidence="4">
    <location>
        <begin position="142"/>
        <end position="164"/>
    </location>
</feature>
<feature type="domain" description="AIG1-type G" evidence="5">
    <location>
        <begin position="400"/>
        <end position="600"/>
    </location>
</feature>
<sequence length="766" mass="89111">RRITVVDMPGLLDTRLSPEETLFLRDRCLSLSDPGPHALLLVVKVGPFSDKDRRAADRVRELFGEEALRFTVVLFTRGDDLEQQSLEEFVRGNRDLQLLVQQCGGRCHLFNNKSRSDRAQVRELLNLMDSLVRENGSYSMPETCCMKNERDTGSGEGKFKRSTVSDTHEMVNPSLRIVLFGRSGAGKMFSGNTILGREELRPVAPVCDRRLGDVSGQLVSVVELPALFNTGLSEEEVRRETHRCVSLSDPGVHAFLLVIPAGPLTDEDKGELDLFLDIFSKRVTDYIIVLFTSLKKKRKDQFLKKNTDSQQLVQRCGGRYLVFSTRKRGAQVSQLLQKIDSMVKENRPDCYTADMYLQAQLDRRDRRLQQDLEEKDRRIRELEEKIKNISPGSAGKEEDQECVRMVLIGKTGSGKSASGNTILGEKRFASTVSSGSVTSICQKGRGKVAGRPVTVVDTPGLFDTTLSTVEIQEEIAKCISLSAPGPHVFILVIQVGRFTREERDTVELIKQTFGEKAKDYTLILFTRGDELKDKTIDRYIQMGTPELQRLVRACGDRYHVFNNNDTGNCTQVTELLEKIDSLVRENGGGFYTSQMFQEAEAAIRQEQERILREREEEIQRQEEEMRNRFMKEAEELRRRLEEEAQRQEEERKRKEEELRLREERQEEREREEKRKREEEESRRREVEVKEKREWAERMEQVQEENRKQQQRWEEEMKKAQARREEEDRQRRAEEDRALREREEKVREAETRKMKELEERMRKQQQE</sequence>
<feature type="region of interest" description="Disordered" evidence="4">
    <location>
        <begin position="669"/>
        <end position="766"/>
    </location>
</feature>
<evidence type="ECO:0000256" key="4">
    <source>
        <dbReference type="SAM" id="MobiDB-lite"/>
    </source>
</evidence>